<evidence type="ECO:0000313" key="2">
    <source>
        <dbReference type="EMBL" id="TFZ05940.1"/>
    </source>
</evidence>
<keyword evidence="3" id="KW-1185">Reference proteome</keyword>
<gene>
    <name evidence="2" type="ORF">EZ313_04615</name>
</gene>
<reference evidence="2 3" key="1">
    <citation type="submission" date="2019-03" db="EMBL/GenBank/DDBJ databases">
        <title>Ramlibacter henchirensis DSM 14656, whole genome shotgun sequence.</title>
        <authorList>
            <person name="Zhang X."/>
            <person name="Feng G."/>
            <person name="Zhu H."/>
        </authorList>
    </citation>
    <scope>NUCLEOTIDE SEQUENCE [LARGE SCALE GENOMIC DNA]</scope>
    <source>
        <strain evidence="2 3">DSM 14656</strain>
    </source>
</reference>
<sequence length="116" mass="12362">MSSNPRYPKFPGVRRWRASLGLALPLAALLAGCAAQPTTTATAAPRSCPEIAAEIANTQGELAAARNKEQHAWRAVIPFAVVGRYVSGKAAAGQAQQRMEVLNEQYAKEGCERRAA</sequence>
<evidence type="ECO:0008006" key="4">
    <source>
        <dbReference type="Google" id="ProtNLM"/>
    </source>
</evidence>
<dbReference type="OrthoDB" id="6545503at2"/>
<proteinExistence type="predicted"/>
<dbReference type="EMBL" id="SMLM01000001">
    <property type="protein sequence ID" value="TFZ05940.1"/>
    <property type="molecule type" value="Genomic_DNA"/>
</dbReference>
<dbReference type="RefSeq" id="WP_135262025.1">
    <property type="nucleotide sequence ID" value="NZ_SMLM01000001.1"/>
</dbReference>
<feature type="signal peptide" evidence="1">
    <location>
        <begin position="1"/>
        <end position="43"/>
    </location>
</feature>
<protein>
    <recommendedName>
        <fullName evidence="4">Lipoprotein</fullName>
    </recommendedName>
</protein>
<accession>A0A4Z0C655</accession>
<dbReference type="AlphaFoldDB" id="A0A4Z0C655"/>
<keyword evidence="1" id="KW-0732">Signal</keyword>
<evidence type="ECO:0000313" key="3">
    <source>
        <dbReference type="Proteomes" id="UP000298180"/>
    </source>
</evidence>
<dbReference type="Proteomes" id="UP000298180">
    <property type="component" value="Unassembled WGS sequence"/>
</dbReference>
<comment type="caution">
    <text evidence="2">The sequence shown here is derived from an EMBL/GenBank/DDBJ whole genome shotgun (WGS) entry which is preliminary data.</text>
</comment>
<dbReference type="PROSITE" id="PS51257">
    <property type="entry name" value="PROKAR_LIPOPROTEIN"/>
    <property type="match status" value="1"/>
</dbReference>
<name>A0A4Z0C655_9BURK</name>
<evidence type="ECO:0000256" key="1">
    <source>
        <dbReference type="SAM" id="SignalP"/>
    </source>
</evidence>
<feature type="chain" id="PRO_5021388888" description="Lipoprotein" evidence="1">
    <location>
        <begin position="44"/>
        <end position="116"/>
    </location>
</feature>
<organism evidence="2 3">
    <name type="scientific">Ramlibacter henchirensis</name>
    <dbReference type="NCBI Taxonomy" id="204072"/>
    <lineage>
        <taxon>Bacteria</taxon>
        <taxon>Pseudomonadati</taxon>
        <taxon>Pseudomonadota</taxon>
        <taxon>Betaproteobacteria</taxon>
        <taxon>Burkholderiales</taxon>
        <taxon>Comamonadaceae</taxon>
        <taxon>Ramlibacter</taxon>
    </lineage>
</organism>